<keyword evidence="6 7" id="KW-0472">Membrane</keyword>
<reference evidence="8 9" key="1">
    <citation type="submission" date="2013-08" db="EMBL/GenBank/DDBJ databases">
        <title>Intrasporangium oryzae NRRL B-24470.</title>
        <authorList>
            <person name="Liu H."/>
            <person name="Wang G."/>
        </authorList>
    </citation>
    <scope>NUCLEOTIDE SEQUENCE [LARGE SCALE GENOMIC DNA]</scope>
    <source>
        <strain evidence="8 9">NRRL B-24470</strain>
    </source>
</reference>
<dbReference type="InterPro" id="IPR036259">
    <property type="entry name" value="MFS_trans_sf"/>
</dbReference>
<evidence type="ECO:0000313" key="9">
    <source>
        <dbReference type="Proteomes" id="UP000019489"/>
    </source>
</evidence>
<dbReference type="AlphaFoldDB" id="W9GFI8"/>
<feature type="transmembrane region" description="Helical" evidence="7">
    <location>
        <begin position="21"/>
        <end position="42"/>
    </location>
</feature>
<dbReference type="STRING" id="1386089.N865_09005"/>
<dbReference type="GO" id="GO:0005886">
    <property type="term" value="C:plasma membrane"/>
    <property type="evidence" value="ECO:0007669"/>
    <property type="project" value="UniProtKB-SubCell"/>
</dbReference>
<evidence type="ECO:0000256" key="7">
    <source>
        <dbReference type="SAM" id="Phobius"/>
    </source>
</evidence>
<keyword evidence="9" id="KW-1185">Reference proteome</keyword>
<dbReference type="Proteomes" id="UP000019489">
    <property type="component" value="Unassembled WGS sequence"/>
</dbReference>
<comment type="subcellular location">
    <subcellularLocation>
        <location evidence="1">Cell membrane</location>
        <topology evidence="1">Multi-pass membrane protein</topology>
    </subcellularLocation>
</comment>
<feature type="transmembrane region" description="Helical" evidence="7">
    <location>
        <begin position="282"/>
        <end position="303"/>
    </location>
</feature>
<keyword evidence="2" id="KW-0813">Transport</keyword>
<dbReference type="PANTHER" id="PTHR23517">
    <property type="entry name" value="RESISTANCE PROTEIN MDTM, PUTATIVE-RELATED-RELATED"/>
    <property type="match status" value="1"/>
</dbReference>
<dbReference type="Gene3D" id="1.20.1250.20">
    <property type="entry name" value="MFS general substrate transporter like domains"/>
    <property type="match status" value="2"/>
</dbReference>
<dbReference type="SUPFAM" id="SSF103473">
    <property type="entry name" value="MFS general substrate transporter"/>
    <property type="match status" value="1"/>
</dbReference>
<evidence type="ECO:0000256" key="3">
    <source>
        <dbReference type="ARBA" id="ARBA00022475"/>
    </source>
</evidence>
<dbReference type="PATRIC" id="fig|1386089.3.peg.61"/>
<proteinExistence type="predicted"/>
<feature type="transmembrane region" description="Helical" evidence="7">
    <location>
        <begin position="408"/>
        <end position="427"/>
    </location>
</feature>
<sequence>MRERLTRLLPPSPLARRLSAQSILFAIGEGLFLTGNAVFFTHVVGLTAAQVGLGLTIAGVMTFCFAVPLGRLADRLGAKRVWAVGAGVEAAVYLLYPAIHGFVAYVAVITAIELVGAAAGAGRGAYTLDVFSREERVRSLAFMRSALNIGFTVGALIGGLALATNRDDVIRAAPLLTAAILGVNALLISRLPDAVAGGDGVAALEEVEAVATPGAAEVIGDEHREGHGERLGTTEDDVTGQRAGALRNVGYLGMKVCQGVLGTNQVLLNVVIPLWLVQETDAPRVLLAWLFGTNTVLAVLLQVSAARGADTVPGALRASRISSAFFVLSCLIVAVTHDTVGWVTVVLVWVGHVTVTGAELFQSAADWGLTAELSDPDRRGEYQGAGRLGHTVGGVWAPAAYTFLAMEWGAVGWTVIAAIVVAAVVALPPAARMAQRHLEGQLAVAPAASVAVQS</sequence>
<dbReference type="RefSeq" id="WP_034800291.1">
    <property type="nucleotide sequence ID" value="NZ_AWSA01000001.1"/>
</dbReference>
<comment type="caution">
    <text evidence="8">The sequence shown here is derived from an EMBL/GenBank/DDBJ whole genome shotgun (WGS) entry which is preliminary data.</text>
</comment>
<feature type="transmembrane region" description="Helical" evidence="7">
    <location>
        <begin position="169"/>
        <end position="188"/>
    </location>
</feature>
<dbReference type="Pfam" id="PF07690">
    <property type="entry name" value="MFS_1"/>
    <property type="match status" value="1"/>
</dbReference>
<dbReference type="OrthoDB" id="3865324at2"/>
<feature type="transmembrane region" description="Helical" evidence="7">
    <location>
        <begin position="324"/>
        <end position="350"/>
    </location>
</feature>
<dbReference type="InterPro" id="IPR050171">
    <property type="entry name" value="MFS_Transporters"/>
</dbReference>
<dbReference type="eggNOG" id="COG2814">
    <property type="taxonomic scope" value="Bacteria"/>
</dbReference>
<evidence type="ECO:0000256" key="5">
    <source>
        <dbReference type="ARBA" id="ARBA00022989"/>
    </source>
</evidence>
<dbReference type="EMBL" id="AWSA01000001">
    <property type="protein sequence ID" value="EWT03578.1"/>
    <property type="molecule type" value="Genomic_DNA"/>
</dbReference>
<evidence type="ECO:0000256" key="6">
    <source>
        <dbReference type="ARBA" id="ARBA00023136"/>
    </source>
</evidence>
<feature type="transmembrane region" description="Helical" evidence="7">
    <location>
        <begin position="146"/>
        <end position="163"/>
    </location>
</feature>
<gene>
    <name evidence="8" type="ORF">N865_09005</name>
</gene>
<accession>W9GFI8</accession>
<evidence type="ECO:0000256" key="1">
    <source>
        <dbReference type="ARBA" id="ARBA00004651"/>
    </source>
</evidence>
<protein>
    <submittedName>
        <fullName evidence="8">Membrane protein</fullName>
    </submittedName>
</protein>
<feature type="transmembrane region" description="Helical" evidence="7">
    <location>
        <begin position="48"/>
        <end position="69"/>
    </location>
</feature>
<dbReference type="InterPro" id="IPR011701">
    <property type="entry name" value="MFS"/>
</dbReference>
<evidence type="ECO:0000256" key="2">
    <source>
        <dbReference type="ARBA" id="ARBA00022448"/>
    </source>
</evidence>
<keyword evidence="5 7" id="KW-1133">Transmembrane helix</keyword>
<evidence type="ECO:0000313" key="8">
    <source>
        <dbReference type="EMBL" id="EWT03578.1"/>
    </source>
</evidence>
<keyword evidence="4 7" id="KW-0812">Transmembrane</keyword>
<dbReference type="GO" id="GO:0022857">
    <property type="term" value="F:transmembrane transporter activity"/>
    <property type="evidence" value="ECO:0007669"/>
    <property type="project" value="InterPro"/>
</dbReference>
<name>W9GFI8_9MICO</name>
<organism evidence="8 9">
    <name type="scientific">Intrasporangium oryzae NRRL B-24470</name>
    <dbReference type="NCBI Taxonomy" id="1386089"/>
    <lineage>
        <taxon>Bacteria</taxon>
        <taxon>Bacillati</taxon>
        <taxon>Actinomycetota</taxon>
        <taxon>Actinomycetes</taxon>
        <taxon>Micrococcales</taxon>
        <taxon>Intrasporangiaceae</taxon>
        <taxon>Intrasporangium</taxon>
    </lineage>
</organism>
<keyword evidence="3" id="KW-1003">Cell membrane</keyword>
<evidence type="ECO:0000256" key="4">
    <source>
        <dbReference type="ARBA" id="ARBA00022692"/>
    </source>
</evidence>